<evidence type="ECO:0000313" key="1">
    <source>
        <dbReference type="EMBL" id="QNP45567.1"/>
    </source>
</evidence>
<reference evidence="1 2" key="1">
    <citation type="submission" date="2020-08" db="EMBL/GenBank/DDBJ databases">
        <title>Genome sequence of Sphingomonas sediminicola KACC 15039T.</title>
        <authorList>
            <person name="Hyun D.-W."/>
            <person name="Bae J.-W."/>
        </authorList>
    </citation>
    <scope>NUCLEOTIDE SEQUENCE [LARGE SCALE GENOMIC DNA]</scope>
    <source>
        <strain evidence="1 2">KACC 15039</strain>
    </source>
</reference>
<dbReference type="SUPFAM" id="SSF74653">
    <property type="entry name" value="TolA/TonB C-terminal domain"/>
    <property type="match status" value="1"/>
</dbReference>
<evidence type="ECO:0000313" key="2">
    <source>
        <dbReference type="Proteomes" id="UP000516105"/>
    </source>
</evidence>
<name>A0ABX6T9D7_9SPHN</name>
<gene>
    <name evidence="1" type="ORF">H9L14_13615</name>
</gene>
<dbReference type="Proteomes" id="UP000516105">
    <property type="component" value="Chromosome"/>
</dbReference>
<sequence length="197" mass="21473">MIWVALAAQLSAPVPIDFLKWWSPDDMPAYHQINGVTRWLTYRVTVKPDGSIQACDVEISSNDSYLDSLSCNIIKKRAKLAPAKWTDGSPVQGVFRAGVTWAVGDDPPPNLRPPDVTVKVDQIPKGARSSGYAKVMFAVDEHGRVSDCVEYPENERPELVDAACQAVIESYKATAAAGPNGYAVRSVQNAEVKVSKK</sequence>
<accession>A0ABX6T9D7</accession>
<proteinExistence type="predicted"/>
<protein>
    <submittedName>
        <fullName evidence="1">Energy transducer TonB</fullName>
    </submittedName>
</protein>
<dbReference type="RefSeq" id="WP_187708522.1">
    <property type="nucleotide sequence ID" value="NZ_CP060782.1"/>
</dbReference>
<dbReference type="EMBL" id="CP060782">
    <property type="protein sequence ID" value="QNP45567.1"/>
    <property type="molecule type" value="Genomic_DNA"/>
</dbReference>
<organism evidence="1 2">
    <name type="scientific">Sphingomonas sediminicola</name>
    <dbReference type="NCBI Taxonomy" id="386874"/>
    <lineage>
        <taxon>Bacteria</taxon>
        <taxon>Pseudomonadati</taxon>
        <taxon>Pseudomonadota</taxon>
        <taxon>Alphaproteobacteria</taxon>
        <taxon>Sphingomonadales</taxon>
        <taxon>Sphingomonadaceae</taxon>
        <taxon>Sphingomonas</taxon>
    </lineage>
</organism>
<keyword evidence="2" id="KW-1185">Reference proteome</keyword>